<reference evidence="2" key="1">
    <citation type="journal article" date="2013" name="Lancet">
        <title>First case of E anophelis outbreak in an intensive-care unit.</title>
        <authorList>
            <person name="Teo J."/>
            <person name="Tan S.Y."/>
            <person name="Tay M."/>
            <person name="Ding Y."/>
            <person name="Kjelleberg S."/>
            <person name="Givskov M."/>
            <person name="Lin R.T."/>
            <person name="Yang L."/>
        </authorList>
    </citation>
    <scope>NUCLEOTIDE SEQUENCE [LARGE SCALE GENOMIC DNA]</scope>
    <source>
        <strain evidence="2">NUHP1</strain>
    </source>
</reference>
<dbReference type="HOGENOM" id="CLU_087596_1_0_10"/>
<dbReference type="KEGG" id="eao:BD94_0755"/>
<name>A0A077EG70_9FLAO</name>
<dbReference type="Gene3D" id="2.40.50.140">
    <property type="entry name" value="Nucleic acid-binding proteins"/>
    <property type="match status" value="1"/>
</dbReference>
<dbReference type="eggNOG" id="COG1381">
    <property type="taxonomic scope" value="Bacteria"/>
</dbReference>
<accession>A0A077EG70</accession>
<dbReference type="STRING" id="1338011.BD94_0755"/>
<dbReference type="AlphaFoldDB" id="A0A077EG70"/>
<dbReference type="Proteomes" id="UP000028933">
    <property type="component" value="Chromosome"/>
</dbReference>
<organism evidence="2 3">
    <name type="scientific">Elizabethkingia anophelis NUHP1</name>
    <dbReference type="NCBI Taxonomy" id="1338011"/>
    <lineage>
        <taxon>Bacteria</taxon>
        <taxon>Pseudomonadati</taxon>
        <taxon>Bacteroidota</taxon>
        <taxon>Flavobacteriia</taxon>
        <taxon>Flavobacteriales</taxon>
        <taxon>Weeksellaceae</taxon>
        <taxon>Elizabethkingia</taxon>
    </lineage>
</organism>
<dbReference type="InterPro" id="IPR012340">
    <property type="entry name" value="NA-bd_OB-fold"/>
</dbReference>
<gene>
    <name evidence="2" type="ORF">BD94_0755</name>
</gene>
<sequence length="224" mass="25917">MVQEKGFLISYLKYGENDAVLHIYTHSEGYKSYFLKGIYSKRNKKKALLQFLFEIQFTTNPKVSGLPLISDLQAYGHLPEWNIKTNALQFFIADVLSNILRNEAQNESIYSKISDFIDQLKEENISAHVHFLVILTEDFGIKPLLNDSTYLNPEKGVYEPFSSHHCFDDSTSGLWKSILEEGYAVKLTNVERRRLLESILVYYSIHIPEFKNPASLEVLQQIWA</sequence>
<dbReference type="InterPro" id="IPR022572">
    <property type="entry name" value="DNA_rep/recomb_RecO_N"/>
</dbReference>
<dbReference type="RefSeq" id="WP_009087846.1">
    <property type="nucleotide sequence ID" value="NZ_CP007547.1"/>
</dbReference>
<evidence type="ECO:0000313" key="3">
    <source>
        <dbReference type="Proteomes" id="UP000028933"/>
    </source>
</evidence>
<reference evidence="2" key="2">
    <citation type="journal article" date="2015" name="Genome Biol. Evol.">
        <title>Complete Genome Sequence and Transcriptomic Analysis of the Novel Pathogen Elizabethkingia anophelis in Response to Oxidative Stress.</title>
        <authorList>
            <person name="Li Y."/>
            <person name="Liu Y."/>
            <person name="Chew S.C."/>
            <person name="Tay M."/>
            <person name="Salido M.M."/>
            <person name="Teo J."/>
            <person name="Lauro F.M."/>
            <person name="Givskov M."/>
            <person name="Yang L."/>
        </authorList>
    </citation>
    <scope>NUCLEOTIDE SEQUENCE</scope>
    <source>
        <strain evidence="2">NUHP1</strain>
    </source>
</reference>
<proteinExistence type="predicted"/>
<dbReference type="EMBL" id="CP007547">
    <property type="protein sequence ID" value="AIL44530.1"/>
    <property type="molecule type" value="Genomic_DNA"/>
</dbReference>
<feature type="domain" description="DNA replication/recombination mediator RecO N-terminal" evidence="1">
    <location>
        <begin position="2"/>
        <end position="71"/>
    </location>
</feature>
<dbReference type="GeneID" id="56685711"/>
<protein>
    <submittedName>
        <fullName evidence="2">DNA recombination and repair protein RecO</fullName>
    </submittedName>
</protein>
<evidence type="ECO:0000313" key="2">
    <source>
        <dbReference type="EMBL" id="AIL44530.1"/>
    </source>
</evidence>
<dbReference type="Pfam" id="PF11967">
    <property type="entry name" value="RecO_N"/>
    <property type="match status" value="1"/>
</dbReference>
<evidence type="ECO:0000259" key="1">
    <source>
        <dbReference type="Pfam" id="PF11967"/>
    </source>
</evidence>